<feature type="domain" description="FYVE-type" evidence="5">
    <location>
        <begin position="80"/>
        <end position="141"/>
    </location>
</feature>
<proteinExistence type="predicted"/>
<name>F0WYT5_9STRA</name>
<keyword evidence="2 4" id="KW-0863">Zinc-finger</keyword>
<dbReference type="InterPro" id="IPR000306">
    <property type="entry name" value="Znf_FYVE"/>
</dbReference>
<dbReference type="HOGENOM" id="CLU_377861_0_0_1"/>
<sequence>MQNRSLRTPIVSRTEDKQITLSSSSGNLYTFPRLRKKYILTRRLNVRVHTTRNDVAPVYLLQDGFFVCRNLLPKENWIQDHERTHCTVCMQHFLPFRRRHHCRTCGEVVCNACSYRHRIHITDLNIGFVTRLCAFCIIHATNASIQATKPKFYSSENQVDEEAISRPSPVRVPSKSTESVMTDGSVVQLWPLPGQQSLATFHTRRSIISNKHDLRSRAQSAVDNHGKRTDQNNLTRTPSLTDIQHELLLTSNVSNPLTQSQRLAMIHTKMLLKPNHDPTMELLLSIVAKTVACPAAIIGSVDEKYLWIHASIGLDTSSKVPREDFVCTHHLRKAESVWIVQDATWDKHFHAATIMIKGAAIRFYAGTALTVNAQRIGVVSVMDNQPRKEISNAMKSTLEAVGKIASEVLEQRLKSICTQKDNVRNSSLDGALDSVVPLSLDCNDAKVGSGHSSCMTEFFNLSSDMQDAIHECMQFMNEALRPQPKLEWKQCRDVEDGISASYEGVIRTDRHTQIKLFRSSFHVLVGSDIFHPIEMIPKCMDPRLTLSSKDWLGHFFKAEGYMSAILEDRQYFSPYTWMDHFILKQEIDSEEEKCCILTHKREYTDGSAMIVTLVYDEDARESPILMFLFGWLLTCHQKKNNVNATCLVAQQCPQSQALDEKYVNLSTDWCLDLLQIYKNEKLQLSKVSTESRLSQRPSECNRESDIEEVIFTRTCQREWDTNEKKRQLVRTSEI</sequence>
<reference evidence="6" key="1">
    <citation type="journal article" date="2011" name="PLoS Biol.">
        <title>Gene gain and loss during evolution of obligate parasitism in the white rust pathogen of Arabidopsis thaliana.</title>
        <authorList>
            <person name="Kemen E."/>
            <person name="Gardiner A."/>
            <person name="Schultz-Larsen T."/>
            <person name="Kemen A.C."/>
            <person name="Balmuth A.L."/>
            <person name="Robert-Seilaniantz A."/>
            <person name="Bailey K."/>
            <person name="Holub E."/>
            <person name="Studholme D.J."/>
            <person name="Maclean D."/>
            <person name="Jones J.D."/>
        </authorList>
    </citation>
    <scope>NUCLEOTIDE SEQUENCE</scope>
</reference>
<dbReference type="InterPro" id="IPR011011">
    <property type="entry name" value="Znf_FYVE_PHD"/>
</dbReference>
<dbReference type="EMBL" id="FR824441">
    <property type="protein sequence ID" value="CCA26644.1"/>
    <property type="molecule type" value="Genomic_DNA"/>
</dbReference>
<dbReference type="Gene3D" id="3.30.40.10">
    <property type="entry name" value="Zinc/RING finger domain, C3HC4 (zinc finger)"/>
    <property type="match status" value="1"/>
</dbReference>
<dbReference type="InterPro" id="IPR013083">
    <property type="entry name" value="Znf_RING/FYVE/PHD"/>
</dbReference>
<keyword evidence="1" id="KW-0479">Metal-binding</keyword>
<dbReference type="InterPro" id="IPR029016">
    <property type="entry name" value="GAF-like_dom_sf"/>
</dbReference>
<evidence type="ECO:0000256" key="1">
    <source>
        <dbReference type="ARBA" id="ARBA00022723"/>
    </source>
</evidence>
<dbReference type="InterPro" id="IPR017455">
    <property type="entry name" value="Znf_FYVE-rel"/>
</dbReference>
<evidence type="ECO:0000256" key="2">
    <source>
        <dbReference type="ARBA" id="ARBA00022771"/>
    </source>
</evidence>
<dbReference type="PROSITE" id="PS50178">
    <property type="entry name" value="ZF_FYVE"/>
    <property type="match status" value="1"/>
</dbReference>
<dbReference type="SMART" id="SM00064">
    <property type="entry name" value="FYVE"/>
    <property type="match status" value="1"/>
</dbReference>
<dbReference type="SUPFAM" id="SSF55781">
    <property type="entry name" value="GAF domain-like"/>
    <property type="match status" value="1"/>
</dbReference>
<evidence type="ECO:0000259" key="5">
    <source>
        <dbReference type="PROSITE" id="PS50178"/>
    </source>
</evidence>
<accession>F0WYT5</accession>
<dbReference type="SUPFAM" id="SSF57903">
    <property type="entry name" value="FYVE/PHD zinc finger"/>
    <property type="match status" value="1"/>
</dbReference>
<keyword evidence="3" id="KW-0862">Zinc</keyword>
<dbReference type="GO" id="GO:0008270">
    <property type="term" value="F:zinc ion binding"/>
    <property type="evidence" value="ECO:0007669"/>
    <property type="project" value="UniProtKB-KW"/>
</dbReference>
<evidence type="ECO:0000256" key="4">
    <source>
        <dbReference type="PROSITE-ProRule" id="PRU00091"/>
    </source>
</evidence>
<protein>
    <submittedName>
        <fullName evidence="6">Uncharacterized protein AlNc14C398G11345</fullName>
    </submittedName>
</protein>
<dbReference type="AlphaFoldDB" id="F0WYT5"/>
<organism evidence="6">
    <name type="scientific">Albugo laibachii Nc14</name>
    <dbReference type="NCBI Taxonomy" id="890382"/>
    <lineage>
        <taxon>Eukaryota</taxon>
        <taxon>Sar</taxon>
        <taxon>Stramenopiles</taxon>
        <taxon>Oomycota</taxon>
        <taxon>Peronosporomycetes</taxon>
        <taxon>Albuginales</taxon>
        <taxon>Albuginaceae</taxon>
        <taxon>Albugo</taxon>
    </lineage>
</organism>
<dbReference type="PANTHER" id="PTHR43102:SF2">
    <property type="entry name" value="GAF DOMAIN-CONTAINING PROTEIN"/>
    <property type="match status" value="1"/>
</dbReference>
<dbReference type="Gene3D" id="3.30.450.40">
    <property type="match status" value="1"/>
</dbReference>
<dbReference type="Pfam" id="PF01363">
    <property type="entry name" value="FYVE"/>
    <property type="match status" value="1"/>
</dbReference>
<gene>
    <name evidence="6" type="primary">AlNc14C398G11345</name>
    <name evidence="6" type="ORF">ALNC14_127880</name>
</gene>
<evidence type="ECO:0000313" key="6">
    <source>
        <dbReference type="EMBL" id="CCA26644.1"/>
    </source>
</evidence>
<evidence type="ECO:0000256" key="3">
    <source>
        <dbReference type="ARBA" id="ARBA00022833"/>
    </source>
</evidence>
<dbReference type="PANTHER" id="PTHR43102">
    <property type="entry name" value="SLR1143 PROTEIN"/>
    <property type="match status" value="1"/>
</dbReference>
<reference evidence="6" key="2">
    <citation type="submission" date="2011-02" db="EMBL/GenBank/DDBJ databases">
        <authorList>
            <person name="MacLean D."/>
        </authorList>
    </citation>
    <scope>NUCLEOTIDE SEQUENCE</scope>
</reference>